<evidence type="ECO:0000313" key="3">
    <source>
        <dbReference type="Proteomes" id="UP000484988"/>
    </source>
</evidence>
<dbReference type="Proteomes" id="UP000484988">
    <property type="component" value="Unassembled WGS sequence"/>
</dbReference>
<reference evidence="2 3" key="1">
    <citation type="submission" date="2020-02" db="EMBL/GenBank/DDBJ databases">
        <title>Whole Genome Shotgun Sequence of Streptomyces sp. strain CWH03.</title>
        <authorList>
            <person name="Dohra H."/>
            <person name="Kodani S."/>
            <person name="Yamamura H."/>
        </authorList>
    </citation>
    <scope>NUCLEOTIDE SEQUENCE [LARGE SCALE GENOMIC DNA]</scope>
    <source>
        <strain evidence="2 3">CWH03</strain>
    </source>
</reference>
<comment type="caution">
    <text evidence="2">The sequence shown here is derived from an EMBL/GenBank/DDBJ whole genome shotgun (WGS) entry which is preliminary data.</text>
</comment>
<keyword evidence="3" id="KW-1185">Reference proteome</keyword>
<accession>A0A6A0ASF7</accession>
<protein>
    <submittedName>
        <fullName evidence="2">Uncharacterized protein</fullName>
    </submittedName>
</protein>
<gene>
    <name evidence="2" type="ORF">SCWH03_21110</name>
</gene>
<dbReference type="AlphaFoldDB" id="A0A6A0ASF7"/>
<sequence>MVTARVRWVFRRARARSRSPAPPPGRSAWGPVRDRAPADGRQNANRGADRRWTGSGSALDRKQAEG</sequence>
<proteinExistence type="predicted"/>
<organism evidence="2 3">
    <name type="scientific">Streptomyces pacificus</name>
    <dbReference type="NCBI Taxonomy" id="2705029"/>
    <lineage>
        <taxon>Bacteria</taxon>
        <taxon>Bacillati</taxon>
        <taxon>Actinomycetota</taxon>
        <taxon>Actinomycetes</taxon>
        <taxon>Kitasatosporales</taxon>
        <taxon>Streptomycetaceae</taxon>
        <taxon>Streptomyces</taxon>
    </lineage>
</organism>
<evidence type="ECO:0000313" key="2">
    <source>
        <dbReference type="EMBL" id="GFH35889.1"/>
    </source>
</evidence>
<name>A0A6A0ASF7_9ACTN</name>
<evidence type="ECO:0000256" key="1">
    <source>
        <dbReference type="SAM" id="MobiDB-lite"/>
    </source>
</evidence>
<feature type="region of interest" description="Disordered" evidence="1">
    <location>
        <begin position="12"/>
        <end position="66"/>
    </location>
</feature>
<dbReference type="EMBL" id="BLLG01000005">
    <property type="protein sequence ID" value="GFH35889.1"/>
    <property type="molecule type" value="Genomic_DNA"/>
</dbReference>